<dbReference type="Gene3D" id="3.30.70.1400">
    <property type="entry name" value="Aminomethyltransferase beta-barrel domains"/>
    <property type="match status" value="1"/>
</dbReference>
<evidence type="ECO:0000259" key="1">
    <source>
        <dbReference type="Pfam" id="PF21130"/>
    </source>
</evidence>
<accession>A0ABX7YR44</accession>
<dbReference type="Gene3D" id="3.30.70.1630">
    <property type="match status" value="1"/>
</dbReference>
<dbReference type="SUPFAM" id="SSF101790">
    <property type="entry name" value="Aminomethyltransferase beta-barrel domain"/>
    <property type="match status" value="1"/>
</dbReference>
<dbReference type="InterPro" id="IPR029043">
    <property type="entry name" value="GcvT/YgfZ_C"/>
</dbReference>
<keyword evidence="3" id="KW-1185">Reference proteome</keyword>
<dbReference type="EMBL" id="CP073587">
    <property type="protein sequence ID" value="QUN05217.1"/>
    <property type="molecule type" value="Genomic_DNA"/>
</dbReference>
<dbReference type="RefSeq" id="WP_212594252.1">
    <property type="nucleotide sequence ID" value="NZ_CP073587.1"/>
</dbReference>
<dbReference type="InterPro" id="IPR045179">
    <property type="entry name" value="YgfZ/GcvT"/>
</dbReference>
<proteinExistence type="predicted"/>
<dbReference type="SUPFAM" id="SSF103025">
    <property type="entry name" value="Folate-binding domain"/>
    <property type="match status" value="1"/>
</dbReference>
<organism evidence="2 3">
    <name type="scientific">Shewanella yunxiaonensis</name>
    <dbReference type="NCBI Taxonomy" id="2829809"/>
    <lineage>
        <taxon>Bacteria</taxon>
        <taxon>Pseudomonadati</taxon>
        <taxon>Pseudomonadota</taxon>
        <taxon>Gammaproteobacteria</taxon>
        <taxon>Alteromonadales</taxon>
        <taxon>Shewanellaceae</taxon>
        <taxon>Shewanella</taxon>
    </lineage>
</organism>
<protein>
    <submittedName>
        <fullName evidence="2">tRNA-modifying protein YgfZ</fullName>
    </submittedName>
</protein>
<sequence length="319" mass="34709">MSLTDPQLTWAPDAQLPELLISPLSHLGLIQVTGEQNRSFIHGQITADVNALSADDWCWGAHCDPKGKMLSAFRLFAVADALMLLMPKDTVASDLPEFRKYAVFSKAELNDVAATWTILGVAGSAAADWIKGHFPAFSTDHKLIALEQGAVLNDGERFLIVLPTAIASTLVEGEALYHHSAWQALEILAGYPALSAAHQAQFVPQMCNLQALNGISFTKGCYMGQETVARMKYRGGNKRAMYILNGTADIEVTAESTLELALEDGFRPQGTIVEAVQIDGQLWLTAVLPNDTERDAKFRIAEAPQSQLSVVPLPYTLEE</sequence>
<name>A0ABX7YR44_9GAMM</name>
<dbReference type="PANTHER" id="PTHR22602">
    <property type="entry name" value="TRANSFERASE CAF17, MITOCHONDRIAL-RELATED"/>
    <property type="match status" value="1"/>
</dbReference>
<dbReference type="NCBIfam" id="NF007110">
    <property type="entry name" value="PRK09559.1"/>
    <property type="match status" value="1"/>
</dbReference>
<evidence type="ECO:0000313" key="3">
    <source>
        <dbReference type="Proteomes" id="UP000679575"/>
    </source>
</evidence>
<dbReference type="InterPro" id="IPR017703">
    <property type="entry name" value="YgfZ/GCV_T_CS"/>
</dbReference>
<evidence type="ECO:0000313" key="2">
    <source>
        <dbReference type="EMBL" id="QUN05217.1"/>
    </source>
</evidence>
<dbReference type="NCBIfam" id="TIGR03317">
    <property type="entry name" value="ygfZ_signature"/>
    <property type="match status" value="1"/>
</dbReference>
<dbReference type="InterPro" id="IPR048451">
    <property type="entry name" value="YgfZ_barrel"/>
</dbReference>
<reference evidence="2 3" key="1">
    <citation type="submission" date="2021-04" db="EMBL/GenBank/DDBJ databases">
        <title>Novel species identification of genus Shewanella.</title>
        <authorList>
            <person name="Liu G."/>
        </authorList>
    </citation>
    <scope>NUCLEOTIDE SEQUENCE [LARGE SCALE GENOMIC DNA]</scope>
    <source>
        <strain evidence="2 3">FJAT-54481</strain>
    </source>
</reference>
<dbReference type="Pfam" id="PF21130">
    <property type="entry name" value="YgfZ_barrel"/>
    <property type="match status" value="1"/>
</dbReference>
<dbReference type="Gene3D" id="2.40.30.160">
    <property type="match status" value="1"/>
</dbReference>
<gene>
    <name evidence="2" type="primary">ygfZ</name>
    <name evidence="2" type="ORF">KDN34_13570</name>
</gene>
<dbReference type="Proteomes" id="UP000679575">
    <property type="component" value="Chromosome"/>
</dbReference>
<feature type="domain" description="tRNA-modifying protein YgfZ-like beta-barrel" evidence="1">
    <location>
        <begin position="237"/>
        <end position="302"/>
    </location>
</feature>
<dbReference type="PANTHER" id="PTHR22602:SF0">
    <property type="entry name" value="TRANSFERASE CAF17, MITOCHONDRIAL-RELATED"/>
    <property type="match status" value="1"/>
</dbReference>